<feature type="transmembrane region" description="Helical" evidence="4">
    <location>
        <begin position="337"/>
        <end position="358"/>
    </location>
</feature>
<dbReference type="PANTHER" id="PTHR11360:SF234">
    <property type="entry name" value="MFS-TYPE TRANSPORTER DBAD-RELATED"/>
    <property type="match status" value="1"/>
</dbReference>
<name>A0A5M3MB86_CONPW</name>
<feature type="transmembrane region" description="Helical" evidence="4">
    <location>
        <begin position="77"/>
        <end position="96"/>
    </location>
</feature>
<dbReference type="Gene3D" id="1.20.1250.20">
    <property type="entry name" value="MFS general substrate transporter like domains"/>
    <property type="match status" value="2"/>
</dbReference>
<organism evidence="5 6">
    <name type="scientific">Coniophora puteana (strain RWD-64-598)</name>
    <name type="common">Brown rot fungus</name>
    <dbReference type="NCBI Taxonomy" id="741705"/>
    <lineage>
        <taxon>Eukaryota</taxon>
        <taxon>Fungi</taxon>
        <taxon>Dikarya</taxon>
        <taxon>Basidiomycota</taxon>
        <taxon>Agaricomycotina</taxon>
        <taxon>Agaricomycetes</taxon>
        <taxon>Agaricomycetidae</taxon>
        <taxon>Boletales</taxon>
        <taxon>Coniophorineae</taxon>
        <taxon>Coniophoraceae</taxon>
        <taxon>Coniophora</taxon>
    </lineage>
</organism>
<comment type="subcellular location">
    <subcellularLocation>
        <location evidence="1">Membrane</location>
        <topology evidence="1">Multi-pass membrane protein</topology>
    </subcellularLocation>
</comment>
<dbReference type="AlphaFoldDB" id="A0A5M3MB86"/>
<keyword evidence="6" id="KW-1185">Reference proteome</keyword>
<evidence type="ECO:0000313" key="6">
    <source>
        <dbReference type="Proteomes" id="UP000053558"/>
    </source>
</evidence>
<feature type="transmembrane region" description="Helical" evidence="4">
    <location>
        <begin position="103"/>
        <end position="124"/>
    </location>
</feature>
<comment type="similarity">
    <text evidence="2">Belongs to the major facilitator superfamily. Monocarboxylate porter (TC 2.A.1.13) family.</text>
</comment>
<feature type="transmembrane region" description="Helical" evidence="4">
    <location>
        <begin position="244"/>
        <end position="266"/>
    </location>
</feature>
<feature type="transmembrane region" description="Helical" evidence="4">
    <location>
        <begin position="197"/>
        <end position="217"/>
    </location>
</feature>
<protein>
    <submittedName>
        <fullName evidence="5">MFS general substrate transporter</fullName>
    </submittedName>
</protein>
<evidence type="ECO:0000313" key="5">
    <source>
        <dbReference type="EMBL" id="EIW75911.1"/>
    </source>
</evidence>
<accession>A0A5M3MB86</accession>
<gene>
    <name evidence="5" type="ORF">CONPUDRAFT_64865</name>
</gene>
<feature type="transmembrane region" description="Helical" evidence="4">
    <location>
        <begin position="370"/>
        <end position="391"/>
    </location>
</feature>
<feature type="transmembrane region" description="Helical" evidence="4">
    <location>
        <begin position="130"/>
        <end position="153"/>
    </location>
</feature>
<dbReference type="GeneID" id="19208391"/>
<dbReference type="OMA" id="IRAPIDM"/>
<dbReference type="InterPro" id="IPR011701">
    <property type="entry name" value="MFS"/>
</dbReference>
<keyword evidence="4" id="KW-1133">Transmembrane helix</keyword>
<feature type="transmembrane region" description="Helical" evidence="4">
    <location>
        <begin position="303"/>
        <end position="325"/>
    </location>
</feature>
<dbReference type="InterPro" id="IPR050327">
    <property type="entry name" value="Proton-linked_MCT"/>
</dbReference>
<evidence type="ECO:0000256" key="3">
    <source>
        <dbReference type="SAM" id="MobiDB-lite"/>
    </source>
</evidence>
<evidence type="ECO:0000256" key="2">
    <source>
        <dbReference type="ARBA" id="ARBA00006727"/>
    </source>
</evidence>
<dbReference type="EMBL" id="JH711587">
    <property type="protein sequence ID" value="EIW75911.1"/>
    <property type="molecule type" value="Genomic_DNA"/>
</dbReference>
<dbReference type="RefSeq" id="XP_007773753.1">
    <property type="nucleotide sequence ID" value="XM_007775563.1"/>
</dbReference>
<dbReference type="OrthoDB" id="6499973at2759"/>
<reference evidence="6" key="1">
    <citation type="journal article" date="2012" name="Science">
        <title>The Paleozoic origin of enzymatic lignin decomposition reconstructed from 31 fungal genomes.</title>
        <authorList>
            <person name="Floudas D."/>
            <person name="Binder M."/>
            <person name="Riley R."/>
            <person name="Barry K."/>
            <person name="Blanchette R.A."/>
            <person name="Henrissat B."/>
            <person name="Martinez A.T."/>
            <person name="Otillar R."/>
            <person name="Spatafora J.W."/>
            <person name="Yadav J.S."/>
            <person name="Aerts A."/>
            <person name="Benoit I."/>
            <person name="Boyd A."/>
            <person name="Carlson A."/>
            <person name="Copeland A."/>
            <person name="Coutinho P.M."/>
            <person name="de Vries R.P."/>
            <person name="Ferreira P."/>
            <person name="Findley K."/>
            <person name="Foster B."/>
            <person name="Gaskell J."/>
            <person name="Glotzer D."/>
            <person name="Gorecki P."/>
            <person name="Heitman J."/>
            <person name="Hesse C."/>
            <person name="Hori C."/>
            <person name="Igarashi K."/>
            <person name="Jurgens J.A."/>
            <person name="Kallen N."/>
            <person name="Kersten P."/>
            <person name="Kohler A."/>
            <person name="Kuees U."/>
            <person name="Kumar T.K.A."/>
            <person name="Kuo A."/>
            <person name="LaButti K."/>
            <person name="Larrondo L.F."/>
            <person name="Lindquist E."/>
            <person name="Ling A."/>
            <person name="Lombard V."/>
            <person name="Lucas S."/>
            <person name="Lundell T."/>
            <person name="Martin R."/>
            <person name="McLaughlin D.J."/>
            <person name="Morgenstern I."/>
            <person name="Morin E."/>
            <person name="Murat C."/>
            <person name="Nagy L.G."/>
            <person name="Nolan M."/>
            <person name="Ohm R.A."/>
            <person name="Patyshakuliyeva A."/>
            <person name="Rokas A."/>
            <person name="Ruiz-Duenas F.J."/>
            <person name="Sabat G."/>
            <person name="Salamov A."/>
            <person name="Samejima M."/>
            <person name="Schmutz J."/>
            <person name="Slot J.C."/>
            <person name="St John F."/>
            <person name="Stenlid J."/>
            <person name="Sun H."/>
            <person name="Sun S."/>
            <person name="Syed K."/>
            <person name="Tsang A."/>
            <person name="Wiebenga A."/>
            <person name="Young D."/>
            <person name="Pisabarro A."/>
            <person name="Eastwood D.C."/>
            <person name="Martin F."/>
            <person name="Cullen D."/>
            <person name="Grigoriev I.V."/>
            <person name="Hibbett D.S."/>
        </authorList>
    </citation>
    <scope>NUCLEOTIDE SEQUENCE [LARGE SCALE GENOMIC DNA]</scope>
    <source>
        <strain evidence="6">RWD-64-598 SS2</strain>
    </source>
</reference>
<dbReference type="Proteomes" id="UP000053558">
    <property type="component" value="Unassembled WGS sequence"/>
</dbReference>
<proteinExistence type="inferred from homology"/>
<feature type="transmembrane region" description="Helical" evidence="4">
    <location>
        <begin position="397"/>
        <end position="419"/>
    </location>
</feature>
<evidence type="ECO:0000256" key="4">
    <source>
        <dbReference type="SAM" id="Phobius"/>
    </source>
</evidence>
<dbReference type="Pfam" id="PF07690">
    <property type="entry name" value="MFS_1"/>
    <property type="match status" value="1"/>
</dbReference>
<comment type="caution">
    <text evidence="5">The sequence shown here is derived from an EMBL/GenBank/DDBJ whole genome shotgun (WGS) entry which is preliminary data.</text>
</comment>
<feature type="transmembrane region" description="Helical" evidence="4">
    <location>
        <begin position="36"/>
        <end position="57"/>
    </location>
</feature>
<evidence type="ECO:0000256" key="1">
    <source>
        <dbReference type="ARBA" id="ARBA00004141"/>
    </source>
</evidence>
<dbReference type="SUPFAM" id="SSF103473">
    <property type="entry name" value="MFS general substrate transporter"/>
    <property type="match status" value="1"/>
</dbReference>
<keyword evidence="4" id="KW-0472">Membrane</keyword>
<feature type="region of interest" description="Disordered" evidence="3">
    <location>
        <begin position="1"/>
        <end position="25"/>
    </location>
</feature>
<dbReference type="GO" id="GO:0016020">
    <property type="term" value="C:membrane"/>
    <property type="evidence" value="ECO:0007669"/>
    <property type="project" value="UniProtKB-SubCell"/>
</dbReference>
<sequence>MTTPSEDLSRKEAEAEAPPVTAAPQPPQFPEGGLQAWLTVLGGACLLFTTFGAVQSFGVYQEYYELTYLKGYTSSDISWIGSMQVFLLFAGGLPAGKLFDEGYFHHLIGFGSVLYLFSIFMLSLANEHKYYQIFLAQGVGMGLAMGCLFLPAVSITSHYFRRKRTAAMGVVLAGSSLGAVIYPIMLNNLFTKIGFGWGVRAAAFMDMGLLALANVIMKTRLPARKDRPNSKPVDVKSILTDGPYWMCVISAALVFWGLFFPFFYLQLFAELHGLSQKMSFYAIPIMNASSLFGRTLPNFLADVIGPFNVMIPCTIISGGIMWLIFSATTVGGTVAFGILYGFFSGGFISIITPAVASFSQGVEEIGMRIGFASFVIGFALLTGTPIAGALVQNGKTYVWYRPLIFASVVVLVGAAFSIYSRHLLAKRKGTKYV</sequence>
<dbReference type="PANTHER" id="PTHR11360">
    <property type="entry name" value="MONOCARBOXYLATE TRANSPORTER"/>
    <property type="match status" value="1"/>
</dbReference>
<dbReference type="GO" id="GO:0022857">
    <property type="term" value="F:transmembrane transporter activity"/>
    <property type="evidence" value="ECO:0007669"/>
    <property type="project" value="InterPro"/>
</dbReference>
<keyword evidence="4" id="KW-0812">Transmembrane</keyword>
<dbReference type="InterPro" id="IPR036259">
    <property type="entry name" value="MFS_trans_sf"/>
</dbReference>
<dbReference type="KEGG" id="cput:CONPUDRAFT_64865"/>
<feature type="transmembrane region" description="Helical" evidence="4">
    <location>
        <begin position="165"/>
        <end position="185"/>
    </location>
</feature>